<evidence type="ECO:0000313" key="8">
    <source>
        <dbReference type="EMBL" id="CCA40025.1"/>
    </source>
</evidence>
<dbReference type="InterPro" id="IPR020574">
    <property type="entry name" value="Ribosomal_uS9_CS"/>
</dbReference>
<dbReference type="GO" id="GO:0003735">
    <property type="term" value="F:structural constituent of ribosome"/>
    <property type="evidence" value="ECO:0007669"/>
    <property type="project" value="InterPro"/>
</dbReference>
<name>F2QX97_KOMPC</name>
<evidence type="ECO:0000256" key="3">
    <source>
        <dbReference type="ARBA" id="ARBA00023274"/>
    </source>
</evidence>
<keyword evidence="9" id="KW-1185">Reference proteome</keyword>
<evidence type="ECO:0000256" key="7">
    <source>
        <dbReference type="SAM" id="MobiDB-lite"/>
    </source>
</evidence>
<dbReference type="AlphaFoldDB" id="F2QX97"/>
<evidence type="ECO:0000313" key="9">
    <source>
        <dbReference type="Proteomes" id="UP000006853"/>
    </source>
</evidence>
<dbReference type="FunFam" id="3.30.230.10:FF:000001">
    <property type="entry name" value="30S ribosomal protein S9"/>
    <property type="match status" value="1"/>
</dbReference>
<dbReference type="PROSITE" id="PS00360">
    <property type="entry name" value="RIBOSOMAL_S9"/>
    <property type="match status" value="1"/>
</dbReference>
<dbReference type="InterPro" id="IPR014721">
    <property type="entry name" value="Ribsml_uS5_D2-typ_fold_subgr"/>
</dbReference>
<gene>
    <name evidence="8" type="primary">MRPS9</name>
    <name evidence="8" type="ordered locus">PP7435_Chr3-1082</name>
</gene>
<evidence type="ECO:0000256" key="6">
    <source>
        <dbReference type="RuleBase" id="RU003815"/>
    </source>
</evidence>
<reference key="2">
    <citation type="submission" date="2011-04" db="EMBL/GenBank/DDBJ databases">
        <title>High-quality genome sequence of Pichia pastoris CBS 7435.</title>
        <authorList>
            <person name="Kueberl A."/>
            <person name="Schneider J."/>
            <person name="Thallinger G.G."/>
            <person name="Anderl I."/>
            <person name="Wibberg D."/>
            <person name="Hajek T."/>
            <person name="Jaenicke S."/>
            <person name="Brinkrolf K."/>
            <person name="Goesmann A."/>
            <person name="Szczepanowski R."/>
            <person name="Puehler A."/>
            <person name="Schwab H."/>
            <person name="Glieder A."/>
            <person name="Pichler H."/>
        </authorList>
    </citation>
    <scope>NUCLEOTIDE SEQUENCE</scope>
    <source>
        <strain>CBS 7435</strain>
    </source>
</reference>
<keyword evidence="2 6" id="KW-0689">Ribosomal protein</keyword>
<comment type="similarity">
    <text evidence="1 6">Belongs to the universal ribosomal protein uS9 family.</text>
</comment>
<accession>F2QX97</accession>
<dbReference type="SUPFAM" id="SSF54211">
    <property type="entry name" value="Ribosomal protein S5 domain 2-like"/>
    <property type="match status" value="1"/>
</dbReference>
<dbReference type="Pfam" id="PF00380">
    <property type="entry name" value="Ribosomal_S9"/>
    <property type="match status" value="1"/>
</dbReference>
<sequence length="270" mass="30378">MRLLQQRPTSAVQRQGRNQNPNTIPELEVKRIIPALPTFYSSNPLHDQNVQELTKALRKHVSFPYDLSRNATVKWFNFEQYKQIAGGSRLKVIQHQELLKLLNRLSAIDPQLQNDDLVALLNKFKVAESAQNSRLEVPQLDANGRAIAVGRRKASSAKVYLVRGEGHVMINNSSLVSYLPRSSDRLKVTYPLKVTDSEGKYNVFVKVRGGGLSGQAGAISLGISRALVIHNPLLKSRLYKAGCMTRDHRVVERKKPGKVKARKSPTWVKR</sequence>
<dbReference type="EMBL" id="FR839630">
    <property type="protein sequence ID" value="CCA40025.1"/>
    <property type="molecule type" value="Genomic_DNA"/>
</dbReference>
<reference evidence="8 9" key="3">
    <citation type="journal article" date="2016" name="FEMS Yeast Res.">
        <title>Curation of the genome annotation of Pichia pastoris (Komagataella phaffii) CBS7435 from gene level to protein function.</title>
        <authorList>
            <person name="Valli M."/>
            <person name="Tatto N.E."/>
            <person name="Peymann A."/>
            <person name="Gruber C."/>
            <person name="Landes N."/>
            <person name="Ekker H."/>
            <person name="Thallinger G.G."/>
            <person name="Mattanovich D."/>
            <person name="Gasser B."/>
            <person name="Graf A.B."/>
        </authorList>
    </citation>
    <scope>GENOME REANNOTATION</scope>
    <source>
        <strain evidence="8 9">ATCC 76273 / CBS 7435 / CECT 11047 / NRRL Y-11430 / Wegner 21-1</strain>
    </source>
</reference>
<dbReference type="InterPro" id="IPR020568">
    <property type="entry name" value="Ribosomal_Su5_D2-typ_SF"/>
</dbReference>
<dbReference type="PANTHER" id="PTHR21569:SF1">
    <property type="entry name" value="SMALL RIBOSOMAL SUBUNIT PROTEIN US9M"/>
    <property type="match status" value="1"/>
</dbReference>
<reference evidence="8 9" key="1">
    <citation type="journal article" date="2011" name="J. Biotechnol.">
        <title>High-quality genome sequence of Pichia pastoris CBS7435.</title>
        <authorList>
            <person name="Kuberl A."/>
            <person name="Schneider J."/>
            <person name="Thallinger G.G."/>
            <person name="Anderl I."/>
            <person name="Wibberg D."/>
            <person name="Hajek T."/>
            <person name="Jaenicke S."/>
            <person name="Brinkrolf K."/>
            <person name="Goesmann A."/>
            <person name="Szczepanowski R."/>
            <person name="Puhler A."/>
            <person name="Schwab H."/>
            <person name="Glieder A."/>
            <person name="Pichler H."/>
        </authorList>
    </citation>
    <scope>NUCLEOTIDE SEQUENCE [LARGE SCALE GENOMIC DNA]</scope>
    <source>
        <strain evidence="9">ATCC 76273 / CBS 7435 / CECT 11047 / NRRL Y-11430 / Wegner 21-1</strain>
    </source>
</reference>
<dbReference type="GO" id="GO:0006412">
    <property type="term" value="P:translation"/>
    <property type="evidence" value="ECO:0007669"/>
    <property type="project" value="InterPro"/>
</dbReference>
<evidence type="ECO:0000256" key="1">
    <source>
        <dbReference type="ARBA" id="ARBA00005251"/>
    </source>
</evidence>
<dbReference type="InterPro" id="IPR000754">
    <property type="entry name" value="Ribosomal_uS9"/>
</dbReference>
<protein>
    <recommendedName>
        <fullName evidence="4">Small ribosomal subunit protein uS9m</fullName>
    </recommendedName>
    <alternativeName>
        <fullName evidence="5">37S ribosomal protein S9, mitochondrial</fullName>
    </alternativeName>
</protein>
<feature type="region of interest" description="Disordered" evidence="7">
    <location>
        <begin position="1"/>
        <end position="23"/>
    </location>
</feature>
<dbReference type="NCBIfam" id="NF001099">
    <property type="entry name" value="PRK00132.1"/>
    <property type="match status" value="1"/>
</dbReference>
<dbReference type="PANTHER" id="PTHR21569">
    <property type="entry name" value="RIBOSOMAL PROTEIN S9"/>
    <property type="match status" value="1"/>
</dbReference>
<evidence type="ECO:0000256" key="4">
    <source>
        <dbReference type="ARBA" id="ARBA00039318"/>
    </source>
</evidence>
<evidence type="ECO:0000256" key="2">
    <source>
        <dbReference type="ARBA" id="ARBA00022980"/>
    </source>
</evidence>
<dbReference type="HOGENOM" id="CLU_036531_0_0_1"/>
<dbReference type="InterPro" id="IPR023035">
    <property type="entry name" value="Ribosomal_uS9_bac/plastid"/>
</dbReference>
<dbReference type="Gene3D" id="3.30.230.10">
    <property type="match status" value="1"/>
</dbReference>
<dbReference type="GO" id="GO:0003723">
    <property type="term" value="F:RNA binding"/>
    <property type="evidence" value="ECO:0007669"/>
    <property type="project" value="TreeGrafter"/>
</dbReference>
<dbReference type="GO" id="GO:0005763">
    <property type="term" value="C:mitochondrial small ribosomal subunit"/>
    <property type="evidence" value="ECO:0007669"/>
    <property type="project" value="TreeGrafter"/>
</dbReference>
<keyword evidence="3 6" id="KW-0687">Ribonucleoprotein</keyword>
<organism evidence="8 9">
    <name type="scientific">Komagataella phaffii (strain ATCC 76273 / CBS 7435 / CECT 11047 / NRRL Y-11430 / Wegner 21-1)</name>
    <name type="common">Yeast</name>
    <name type="synonym">Pichia pastoris</name>
    <dbReference type="NCBI Taxonomy" id="981350"/>
    <lineage>
        <taxon>Eukaryota</taxon>
        <taxon>Fungi</taxon>
        <taxon>Dikarya</taxon>
        <taxon>Ascomycota</taxon>
        <taxon>Saccharomycotina</taxon>
        <taxon>Pichiomycetes</taxon>
        <taxon>Pichiales</taxon>
        <taxon>Pichiaceae</taxon>
        <taxon>Komagataella</taxon>
    </lineage>
</organism>
<proteinExistence type="inferred from homology"/>
<evidence type="ECO:0000256" key="5">
    <source>
        <dbReference type="ARBA" id="ARBA00042623"/>
    </source>
</evidence>
<dbReference type="Proteomes" id="UP000006853">
    <property type="component" value="Chromosome 3"/>
</dbReference>